<reference evidence="1" key="1">
    <citation type="submission" date="2023-04" db="EMBL/GenBank/DDBJ databases">
        <title>Phytophthora fragariaefolia NBRC 109709.</title>
        <authorList>
            <person name="Ichikawa N."/>
            <person name="Sato H."/>
            <person name="Tonouchi N."/>
        </authorList>
    </citation>
    <scope>NUCLEOTIDE SEQUENCE</scope>
    <source>
        <strain evidence="1">NBRC 109709</strain>
    </source>
</reference>
<evidence type="ECO:0000313" key="2">
    <source>
        <dbReference type="Proteomes" id="UP001165121"/>
    </source>
</evidence>
<dbReference type="Gene3D" id="3.30.420.10">
    <property type="entry name" value="Ribonuclease H-like superfamily/Ribonuclease H"/>
    <property type="match status" value="1"/>
</dbReference>
<accession>A0A9W6XSY3</accession>
<dbReference type="GO" id="GO:0003676">
    <property type="term" value="F:nucleic acid binding"/>
    <property type="evidence" value="ECO:0007669"/>
    <property type="project" value="InterPro"/>
</dbReference>
<gene>
    <name evidence="1" type="ORF">Pfra01_001547600</name>
</gene>
<dbReference type="InterPro" id="IPR036397">
    <property type="entry name" value="RNaseH_sf"/>
</dbReference>
<dbReference type="OrthoDB" id="1001301at2759"/>
<keyword evidence="2" id="KW-1185">Reference proteome</keyword>
<protein>
    <submittedName>
        <fullName evidence="1">Unnamed protein product</fullName>
    </submittedName>
</protein>
<evidence type="ECO:0000313" key="1">
    <source>
        <dbReference type="EMBL" id="GMF44443.1"/>
    </source>
</evidence>
<sequence>MLDVCYTQLVTRSIKVLTRHSTLAWMLNSSGLQGRLGRWATFLSNWTLEIVKCTKGEDEILGTIVASITPLENVDSILTSIAHMKQPRQVVSIPPPTVEPDEELLVVSFDGYARVKRSGGAFSAIVWSLPNWTVISGASEYKTSLTVNEAEYHGLLLCFDLLAKQHVGQNRLIICGDSNLSQISVVKIAATTRSRQRRNQEVLLEPLVQRMRMERICRAQDEEEWIAYLKQYLTGDVRELTSTEAKSCAKIAEDYEVDEAGVLCYCPPSKQSCGDRDLVTRLEDQQKELEKLRCDGGNTLTIYLYAESEVWASPALQWKPVNSDHFVLSKDKTSISVLRPGVYAFGVLVNHLPHEVHTGGSISLRKSNKLLQCAGTGSACYQSNYGSKYCSHATSTSLMCIAQVETN</sequence>
<organism evidence="1 2">
    <name type="scientific">Phytophthora fragariaefolia</name>
    <dbReference type="NCBI Taxonomy" id="1490495"/>
    <lineage>
        <taxon>Eukaryota</taxon>
        <taxon>Sar</taxon>
        <taxon>Stramenopiles</taxon>
        <taxon>Oomycota</taxon>
        <taxon>Peronosporomycetes</taxon>
        <taxon>Peronosporales</taxon>
        <taxon>Peronosporaceae</taxon>
        <taxon>Phytophthora</taxon>
    </lineage>
</organism>
<dbReference type="EMBL" id="BSXT01001675">
    <property type="protein sequence ID" value="GMF44443.1"/>
    <property type="molecule type" value="Genomic_DNA"/>
</dbReference>
<name>A0A9W6XSY3_9STRA</name>
<comment type="caution">
    <text evidence="1">The sequence shown here is derived from an EMBL/GenBank/DDBJ whole genome shotgun (WGS) entry which is preliminary data.</text>
</comment>
<dbReference type="Proteomes" id="UP001165121">
    <property type="component" value="Unassembled WGS sequence"/>
</dbReference>
<proteinExistence type="predicted"/>
<dbReference type="AlphaFoldDB" id="A0A9W6XSY3"/>